<organism evidence="1 2">
    <name type="scientific">Kipferlia bialata</name>
    <dbReference type="NCBI Taxonomy" id="797122"/>
    <lineage>
        <taxon>Eukaryota</taxon>
        <taxon>Metamonada</taxon>
        <taxon>Carpediemonas-like organisms</taxon>
        <taxon>Kipferlia</taxon>
    </lineage>
</organism>
<dbReference type="Proteomes" id="UP000265618">
    <property type="component" value="Unassembled WGS sequence"/>
</dbReference>
<reference evidence="1 2" key="1">
    <citation type="journal article" date="2018" name="PLoS ONE">
        <title>The draft genome of Kipferlia bialata reveals reductive genome evolution in fornicate parasites.</title>
        <authorList>
            <person name="Tanifuji G."/>
            <person name="Takabayashi S."/>
            <person name="Kume K."/>
            <person name="Takagi M."/>
            <person name="Nakayama T."/>
            <person name="Kamikawa R."/>
            <person name="Inagaki Y."/>
            <person name="Hashimoto T."/>
        </authorList>
    </citation>
    <scope>NUCLEOTIDE SEQUENCE [LARGE SCALE GENOMIC DNA]</scope>
    <source>
        <strain evidence="1">NY0173</strain>
    </source>
</reference>
<protein>
    <submittedName>
        <fullName evidence="1">Uncharacterized protein</fullName>
    </submittedName>
</protein>
<comment type="caution">
    <text evidence="1">The sequence shown here is derived from an EMBL/GenBank/DDBJ whole genome shotgun (WGS) entry which is preliminary data.</text>
</comment>
<dbReference type="EMBL" id="BDIP01002679">
    <property type="protein sequence ID" value="GIQ86662.1"/>
    <property type="molecule type" value="Genomic_DNA"/>
</dbReference>
<dbReference type="AlphaFoldDB" id="A0A9K3D1T5"/>
<evidence type="ECO:0000313" key="2">
    <source>
        <dbReference type="Proteomes" id="UP000265618"/>
    </source>
</evidence>
<gene>
    <name evidence="1" type="ORF">KIPB_008555</name>
</gene>
<evidence type="ECO:0000313" key="1">
    <source>
        <dbReference type="EMBL" id="GIQ86662.1"/>
    </source>
</evidence>
<name>A0A9K3D1T5_9EUKA</name>
<sequence>MSRDTESPADTSEVALSVFRKRPLCLGCAQAVLYAFREDIDSGRLKLGGEFDGLTSEECIAKASAYNHGADAEGMCGALQSAIVCCPDIEDTMRETFREHAGSVKCREIRQERVWSCKECVKQATLLVARHLKESE</sequence>
<keyword evidence="2" id="KW-1185">Reference proteome</keyword>
<proteinExistence type="predicted"/>
<accession>A0A9K3D1T5</accession>